<protein>
    <submittedName>
        <fullName evidence="2">Uncharacterized protein</fullName>
    </submittedName>
</protein>
<dbReference type="AlphaFoldDB" id="A0AB38BHM3"/>
<evidence type="ECO:0000313" key="3">
    <source>
        <dbReference type="Proteomes" id="UP000195947"/>
    </source>
</evidence>
<keyword evidence="3" id="KW-1185">Reference proteome</keyword>
<dbReference type="EMBL" id="FJMZ01000017">
    <property type="protein sequence ID" value="CZQ93587.1"/>
    <property type="molecule type" value="Genomic_DNA"/>
</dbReference>
<evidence type="ECO:0000313" key="1">
    <source>
        <dbReference type="EMBL" id="CZQ93587.1"/>
    </source>
</evidence>
<gene>
    <name evidence="2" type="ORF">SAMN04488507_101341</name>
    <name evidence="1" type="ORF">TFLO_1686</name>
</gene>
<evidence type="ECO:0000313" key="2">
    <source>
        <dbReference type="EMBL" id="SFH76173.1"/>
    </source>
</evidence>
<accession>A0AB38BHM3</accession>
<name>A0AB38BHM3_9LACT</name>
<organism evidence="2 4">
    <name type="scientific">Trichococcus flocculiformis</name>
    <dbReference type="NCBI Taxonomy" id="82803"/>
    <lineage>
        <taxon>Bacteria</taxon>
        <taxon>Bacillati</taxon>
        <taxon>Bacillota</taxon>
        <taxon>Bacilli</taxon>
        <taxon>Lactobacillales</taxon>
        <taxon>Carnobacteriaceae</taxon>
        <taxon>Trichococcus</taxon>
    </lineage>
</organism>
<dbReference type="Proteomes" id="UP000195947">
    <property type="component" value="Unassembled WGS sequence"/>
</dbReference>
<dbReference type="EMBL" id="FOQC01000013">
    <property type="protein sequence ID" value="SFH76173.1"/>
    <property type="molecule type" value="Genomic_DNA"/>
</dbReference>
<evidence type="ECO:0000313" key="4">
    <source>
        <dbReference type="Proteomes" id="UP000199686"/>
    </source>
</evidence>
<reference evidence="1 3" key="1">
    <citation type="submission" date="2016-02" db="EMBL/GenBank/DDBJ databases">
        <authorList>
            <person name="Strepis N."/>
        </authorList>
    </citation>
    <scope>NUCLEOTIDE SEQUENCE [LARGE SCALE GENOMIC DNA]</scope>
    <source>
        <strain evidence="1">Trichococcus flocculiformis</strain>
    </source>
</reference>
<dbReference type="Proteomes" id="UP000199686">
    <property type="component" value="Unassembled WGS sequence"/>
</dbReference>
<comment type="caution">
    <text evidence="2">The sequence shown here is derived from an EMBL/GenBank/DDBJ whole genome shotgun (WGS) entry which is preliminary data.</text>
</comment>
<proteinExistence type="predicted"/>
<reference evidence="2 4" key="2">
    <citation type="submission" date="2016-10" db="EMBL/GenBank/DDBJ databases">
        <authorList>
            <person name="Varghese N."/>
            <person name="Submissions S."/>
        </authorList>
    </citation>
    <scope>NUCLEOTIDE SEQUENCE [LARGE SCALE GENOMIC DNA]</scope>
    <source>
        <strain evidence="2 4">DSM 2094</strain>
    </source>
</reference>
<sequence length="72" mass="7848">MSADHARSPAKPILVGDSTTKFEPQSIQSYVQTKKPEPQPVDWVAVLVLSMLHFGKTASLFLDMETTCTGLA</sequence>